<dbReference type="Proteomes" id="UP000307440">
    <property type="component" value="Unassembled WGS sequence"/>
</dbReference>
<evidence type="ECO:0000256" key="2">
    <source>
        <dbReference type="ARBA" id="ARBA00023242"/>
    </source>
</evidence>
<dbReference type="EMBL" id="ML210191">
    <property type="protein sequence ID" value="TFK25023.1"/>
    <property type="molecule type" value="Genomic_DNA"/>
</dbReference>
<evidence type="ECO:0008006" key="5">
    <source>
        <dbReference type="Google" id="ProtNLM"/>
    </source>
</evidence>
<dbReference type="InterPro" id="IPR019140">
    <property type="entry name" value="MCM_complex-bd"/>
</dbReference>
<dbReference type="OrthoDB" id="329666at2759"/>
<proteinExistence type="predicted"/>
<dbReference type="STRING" id="230819.A0A5C3KYW4"/>
<gene>
    <name evidence="3" type="ORF">FA15DRAFT_668897</name>
</gene>
<dbReference type="GO" id="GO:0006261">
    <property type="term" value="P:DNA-templated DNA replication"/>
    <property type="evidence" value="ECO:0007669"/>
    <property type="project" value="TreeGrafter"/>
</dbReference>
<name>A0A5C3KYW4_COPMA</name>
<evidence type="ECO:0000256" key="1">
    <source>
        <dbReference type="ARBA" id="ARBA00004123"/>
    </source>
</evidence>
<accession>A0A5C3KYW4</accession>
<dbReference type="PANTHER" id="PTHR13489:SF0">
    <property type="entry name" value="MINI-CHROMOSOME MAINTENANCE COMPLEX-BINDING PROTEIN"/>
    <property type="match status" value="1"/>
</dbReference>
<dbReference type="GO" id="GO:0005634">
    <property type="term" value="C:nucleus"/>
    <property type="evidence" value="ECO:0007669"/>
    <property type="project" value="UniProtKB-SubCell"/>
</dbReference>
<reference evidence="3 4" key="1">
    <citation type="journal article" date="2019" name="Nat. Ecol. Evol.">
        <title>Megaphylogeny resolves global patterns of mushroom evolution.</title>
        <authorList>
            <person name="Varga T."/>
            <person name="Krizsan K."/>
            <person name="Foldi C."/>
            <person name="Dima B."/>
            <person name="Sanchez-Garcia M."/>
            <person name="Sanchez-Ramirez S."/>
            <person name="Szollosi G.J."/>
            <person name="Szarkandi J.G."/>
            <person name="Papp V."/>
            <person name="Albert L."/>
            <person name="Andreopoulos W."/>
            <person name="Angelini C."/>
            <person name="Antonin V."/>
            <person name="Barry K.W."/>
            <person name="Bougher N.L."/>
            <person name="Buchanan P."/>
            <person name="Buyck B."/>
            <person name="Bense V."/>
            <person name="Catcheside P."/>
            <person name="Chovatia M."/>
            <person name="Cooper J."/>
            <person name="Damon W."/>
            <person name="Desjardin D."/>
            <person name="Finy P."/>
            <person name="Geml J."/>
            <person name="Haridas S."/>
            <person name="Hughes K."/>
            <person name="Justo A."/>
            <person name="Karasinski D."/>
            <person name="Kautmanova I."/>
            <person name="Kiss B."/>
            <person name="Kocsube S."/>
            <person name="Kotiranta H."/>
            <person name="LaButti K.M."/>
            <person name="Lechner B.E."/>
            <person name="Liimatainen K."/>
            <person name="Lipzen A."/>
            <person name="Lukacs Z."/>
            <person name="Mihaltcheva S."/>
            <person name="Morgado L.N."/>
            <person name="Niskanen T."/>
            <person name="Noordeloos M.E."/>
            <person name="Ohm R.A."/>
            <person name="Ortiz-Santana B."/>
            <person name="Ovrebo C."/>
            <person name="Racz N."/>
            <person name="Riley R."/>
            <person name="Savchenko A."/>
            <person name="Shiryaev A."/>
            <person name="Soop K."/>
            <person name="Spirin V."/>
            <person name="Szebenyi C."/>
            <person name="Tomsovsky M."/>
            <person name="Tulloss R.E."/>
            <person name="Uehling J."/>
            <person name="Grigoriev I.V."/>
            <person name="Vagvolgyi C."/>
            <person name="Papp T."/>
            <person name="Martin F.M."/>
            <person name="Miettinen O."/>
            <person name="Hibbett D.S."/>
            <person name="Nagy L.G."/>
        </authorList>
    </citation>
    <scope>NUCLEOTIDE SEQUENCE [LARGE SCALE GENOMIC DNA]</scope>
    <source>
        <strain evidence="3 4">CBS 121175</strain>
    </source>
</reference>
<comment type="subcellular location">
    <subcellularLocation>
        <location evidence="1">Nucleus</location>
    </subcellularLocation>
</comment>
<dbReference type="Pfam" id="PF09739">
    <property type="entry name" value="MCM_bind"/>
    <property type="match status" value="1"/>
</dbReference>
<keyword evidence="4" id="KW-1185">Reference proteome</keyword>
<dbReference type="PANTHER" id="PTHR13489">
    <property type="entry name" value="MINI-CHROMOSOME MAINTENANCE COMPLEX-BINDING PROTEIN"/>
    <property type="match status" value="1"/>
</dbReference>
<evidence type="ECO:0000313" key="3">
    <source>
        <dbReference type="EMBL" id="TFK25023.1"/>
    </source>
</evidence>
<evidence type="ECO:0000313" key="4">
    <source>
        <dbReference type="Proteomes" id="UP000307440"/>
    </source>
</evidence>
<dbReference type="AlphaFoldDB" id="A0A5C3KYW4"/>
<keyword evidence="2" id="KW-0539">Nucleus</keyword>
<protein>
    <recommendedName>
        <fullName evidence="5">Mini-chromosome maintenance complex-binding protein</fullName>
    </recommendedName>
</protein>
<dbReference type="GO" id="GO:0003682">
    <property type="term" value="F:chromatin binding"/>
    <property type="evidence" value="ECO:0007669"/>
    <property type="project" value="TreeGrafter"/>
</dbReference>
<sequence length="535" mass="58851">MVSSLLVDALTDPTESLLQFYRSTHNRELLGESVSKYFNDIFLSQNAFEEIPVLDIHHPPECLKSRALVRFDSMVQDTSCPSEIYLAQRANGDCGGWGLNDVDEHASQDDILDYSLLQECGVVWATSIPGQSEWLLRAPAQALSTAPTSAQPHKYPIPGAPHVGAQIKIYDSHILESLRATDLYSFIGILTSEPLHSPIESQEVALVPTIHLLFARPIPPTVVPRIFPDHSLVGVEDVRDKLVSWMATEALAGDRAAAELVLLTIIHKVQSRTPPLLPLSLTLSGYGQCSGSTPKIAEVLRHLVPLCTVLPLSLDNLNATSYNPESKEENLHSGWLQLPKGSLCIVSETAMNEGSVTEKGLLNLRQIQDMINMQTLDYVFPFSRYTFETDVTFLVIAGGNRSAFFKTHLEVPVRDAEGKAPAATELASSETAIQLPPPELLNQFRQLIGGAKISSVGLDGSTAEFIQDDFVKERQAAQSHKNVGKAEGMVTSDDLIIRMMVAKTMAASLHRTEVSAEIWERAKWLENLRQTRVST</sequence>
<organism evidence="3 4">
    <name type="scientific">Coprinopsis marcescibilis</name>
    <name type="common">Agaric fungus</name>
    <name type="synonym">Psathyrella marcescibilis</name>
    <dbReference type="NCBI Taxonomy" id="230819"/>
    <lineage>
        <taxon>Eukaryota</taxon>
        <taxon>Fungi</taxon>
        <taxon>Dikarya</taxon>
        <taxon>Basidiomycota</taxon>
        <taxon>Agaricomycotina</taxon>
        <taxon>Agaricomycetes</taxon>
        <taxon>Agaricomycetidae</taxon>
        <taxon>Agaricales</taxon>
        <taxon>Agaricineae</taxon>
        <taxon>Psathyrellaceae</taxon>
        <taxon>Coprinopsis</taxon>
    </lineage>
</organism>